<feature type="repeat" description="TPR" evidence="3">
    <location>
        <begin position="86"/>
        <end position="119"/>
    </location>
</feature>
<evidence type="ECO:0000256" key="2">
    <source>
        <dbReference type="ARBA" id="ARBA00022803"/>
    </source>
</evidence>
<dbReference type="Gene3D" id="1.25.40.10">
    <property type="entry name" value="Tetratricopeptide repeat domain"/>
    <property type="match status" value="3"/>
</dbReference>
<dbReference type="Gene3D" id="3.40.50.1110">
    <property type="entry name" value="SGNH hydrolase"/>
    <property type="match status" value="1"/>
</dbReference>
<gene>
    <name evidence="4" type="ORF">GCM10009332_06920</name>
</gene>
<protein>
    <recommendedName>
        <fullName evidence="6">Tetratricopeptide repeat protein</fullName>
    </recommendedName>
</protein>
<keyword evidence="1" id="KW-0677">Repeat</keyword>
<evidence type="ECO:0000313" key="5">
    <source>
        <dbReference type="Proteomes" id="UP000613743"/>
    </source>
</evidence>
<dbReference type="PROSITE" id="PS50005">
    <property type="entry name" value="TPR"/>
    <property type="match status" value="2"/>
</dbReference>
<dbReference type="Pfam" id="PF13181">
    <property type="entry name" value="TPR_8"/>
    <property type="match status" value="1"/>
</dbReference>
<dbReference type="InterPro" id="IPR011990">
    <property type="entry name" value="TPR-like_helical_dom_sf"/>
</dbReference>
<dbReference type="SUPFAM" id="SSF48452">
    <property type="entry name" value="TPR-like"/>
    <property type="match status" value="1"/>
</dbReference>
<feature type="repeat" description="TPR" evidence="3">
    <location>
        <begin position="154"/>
        <end position="187"/>
    </location>
</feature>
<dbReference type="AlphaFoldDB" id="A0A917JJ13"/>
<dbReference type="InterPro" id="IPR019734">
    <property type="entry name" value="TPR_rpt"/>
</dbReference>
<dbReference type="GO" id="GO:0016788">
    <property type="term" value="F:hydrolase activity, acting on ester bonds"/>
    <property type="evidence" value="ECO:0007669"/>
    <property type="project" value="UniProtKB-ARBA"/>
</dbReference>
<dbReference type="PANTHER" id="PTHR44943">
    <property type="entry name" value="CELLULOSE SYNTHASE OPERON PROTEIN C"/>
    <property type="match status" value="1"/>
</dbReference>
<dbReference type="SMART" id="SM00028">
    <property type="entry name" value="TPR"/>
    <property type="match status" value="5"/>
</dbReference>
<sequence>MLAEAKPNSYQGQYSMSIQSNLANAEALYRQAKYSESLELCNKVLAKKPKLAHAIHIVALNNYAQGEFETAIIAFKKAIAINDQQSSFHSNLGNIYLDQEDFSLASRCFEKALALEPLLPEANYNLSICLHNQGKLKEAENYCKKAILQDATNSDFQLHLGVIYYDRGQFENAAIAFLKSLEVQQKHQKGRTKVDAYWQLFSLHLSQHRYQDAIQTADLGIQSQQLSDEQLCSLLIGKTIIFFLFNHLEEAKQALQLSEIIHHFPAPSKHIKNIGVFHTYIKNLIALEDSGVYRDCYTANDEMKDIYFVSESHGFAPNRTTINYKNENYRVKSLFIMGAKVIHFVKEEENKYQVSLVSLLRDLPRGSKVVIGFGEIDCRPDEGIYPYSLKSQRDYKTVINDMLTKYIEALRSIADSFEIEIILYGVPAPHPQSIETLDEPKQQGFIDIIDYYNQVLREICRGQKMTLLDVYSLTNAAGKSNLQYHIDDHHLSPKTVPILFSNLNNS</sequence>
<evidence type="ECO:0008006" key="6">
    <source>
        <dbReference type="Google" id="ProtNLM"/>
    </source>
</evidence>
<dbReference type="Proteomes" id="UP000613743">
    <property type="component" value="Unassembled WGS sequence"/>
</dbReference>
<comment type="caution">
    <text evidence="4">The sequence shown here is derived from an EMBL/GenBank/DDBJ whole genome shotgun (WGS) entry which is preliminary data.</text>
</comment>
<accession>A0A917JJ13</accession>
<proteinExistence type="predicted"/>
<evidence type="ECO:0000256" key="3">
    <source>
        <dbReference type="PROSITE-ProRule" id="PRU00339"/>
    </source>
</evidence>
<organism evidence="4 5">
    <name type="scientific">Shewanella gelidii</name>
    <dbReference type="NCBI Taxonomy" id="1642821"/>
    <lineage>
        <taxon>Bacteria</taxon>
        <taxon>Pseudomonadati</taxon>
        <taxon>Pseudomonadota</taxon>
        <taxon>Gammaproteobacteria</taxon>
        <taxon>Alteromonadales</taxon>
        <taxon>Shewanellaceae</taxon>
        <taxon>Shewanella</taxon>
    </lineage>
</organism>
<dbReference type="InterPro" id="IPR036514">
    <property type="entry name" value="SGNH_hydro_sf"/>
</dbReference>
<reference evidence="4" key="2">
    <citation type="submission" date="2020-09" db="EMBL/GenBank/DDBJ databases">
        <authorList>
            <person name="Sun Q."/>
            <person name="Ohkuma M."/>
        </authorList>
    </citation>
    <scope>NUCLEOTIDE SEQUENCE</scope>
    <source>
        <strain evidence="4">JCM 30804</strain>
    </source>
</reference>
<dbReference type="EMBL" id="BMPZ01000002">
    <property type="protein sequence ID" value="GGI72128.1"/>
    <property type="molecule type" value="Genomic_DNA"/>
</dbReference>
<dbReference type="PANTHER" id="PTHR44943:SF8">
    <property type="entry name" value="TPR REPEAT-CONTAINING PROTEIN MJ0263"/>
    <property type="match status" value="1"/>
</dbReference>
<reference evidence="4" key="1">
    <citation type="journal article" date="2014" name="Int. J. Syst. Evol. Microbiol.">
        <title>Complete genome sequence of Corynebacterium casei LMG S-19264T (=DSM 44701T), isolated from a smear-ripened cheese.</title>
        <authorList>
            <consortium name="US DOE Joint Genome Institute (JGI-PGF)"/>
            <person name="Walter F."/>
            <person name="Albersmeier A."/>
            <person name="Kalinowski J."/>
            <person name="Ruckert C."/>
        </authorList>
    </citation>
    <scope>NUCLEOTIDE SEQUENCE</scope>
    <source>
        <strain evidence="4">JCM 30804</strain>
    </source>
</reference>
<dbReference type="SUPFAM" id="SSF52266">
    <property type="entry name" value="SGNH hydrolase"/>
    <property type="match status" value="1"/>
</dbReference>
<name>A0A917JJ13_9GAMM</name>
<dbReference type="Pfam" id="PF13432">
    <property type="entry name" value="TPR_16"/>
    <property type="match status" value="1"/>
</dbReference>
<keyword evidence="5" id="KW-1185">Reference proteome</keyword>
<evidence type="ECO:0000256" key="1">
    <source>
        <dbReference type="ARBA" id="ARBA00022737"/>
    </source>
</evidence>
<keyword evidence="2 3" id="KW-0802">TPR repeat</keyword>
<evidence type="ECO:0000313" key="4">
    <source>
        <dbReference type="EMBL" id="GGI72128.1"/>
    </source>
</evidence>
<dbReference type="InterPro" id="IPR051685">
    <property type="entry name" value="Ycf3/AcsC/BcsC/TPR_MFPF"/>
</dbReference>